<evidence type="ECO:0000256" key="2">
    <source>
        <dbReference type="ARBA" id="ARBA00023125"/>
    </source>
</evidence>
<dbReference type="InterPro" id="IPR050109">
    <property type="entry name" value="HTH-type_TetR-like_transc_reg"/>
</dbReference>
<dbReference type="RefSeq" id="WP_147645704.1">
    <property type="nucleotide sequence ID" value="NZ_CP042806.1"/>
</dbReference>
<feature type="DNA-binding region" description="H-T-H motif" evidence="4">
    <location>
        <begin position="35"/>
        <end position="54"/>
    </location>
</feature>
<keyword evidence="1" id="KW-0805">Transcription regulation</keyword>
<dbReference type="GO" id="GO:0000976">
    <property type="term" value="F:transcription cis-regulatory region binding"/>
    <property type="evidence" value="ECO:0007669"/>
    <property type="project" value="TreeGrafter"/>
</dbReference>
<organism evidence="6 7">
    <name type="scientific">Terriglobus albidus</name>
    <dbReference type="NCBI Taxonomy" id="1592106"/>
    <lineage>
        <taxon>Bacteria</taxon>
        <taxon>Pseudomonadati</taxon>
        <taxon>Acidobacteriota</taxon>
        <taxon>Terriglobia</taxon>
        <taxon>Terriglobales</taxon>
        <taxon>Acidobacteriaceae</taxon>
        <taxon>Terriglobus</taxon>
    </lineage>
</organism>
<dbReference type="KEGG" id="talb:FTW19_00215"/>
<dbReference type="AlphaFoldDB" id="A0A5B9E935"/>
<keyword evidence="7" id="KW-1185">Reference proteome</keyword>
<dbReference type="PANTHER" id="PTHR30055">
    <property type="entry name" value="HTH-TYPE TRANSCRIPTIONAL REGULATOR RUTR"/>
    <property type="match status" value="1"/>
</dbReference>
<dbReference type="InterPro" id="IPR025996">
    <property type="entry name" value="MT1864/Rv1816-like_C"/>
</dbReference>
<keyword evidence="3" id="KW-0804">Transcription</keyword>
<evidence type="ECO:0000313" key="7">
    <source>
        <dbReference type="Proteomes" id="UP000321820"/>
    </source>
</evidence>
<evidence type="ECO:0000256" key="1">
    <source>
        <dbReference type="ARBA" id="ARBA00023015"/>
    </source>
</evidence>
<evidence type="ECO:0000313" key="6">
    <source>
        <dbReference type="EMBL" id="QEE26566.1"/>
    </source>
</evidence>
<dbReference type="InterPro" id="IPR036271">
    <property type="entry name" value="Tet_transcr_reg_TetR-rel_C_sf"/>
</dbReference>
<gene>
    <name evidence="6" type="ORF">FTW19_00215</name>
</gene>
<name>A0A5B9E935_9BACT</name>
<dbReference type="GO" id="GO:0003700">
    <property type="term" value="F:DNA-binding transcription factor activity"/>
    <property type="evidence" value="ECO:0007669"/>
    <property type="project" value="TreeGrafter"/>
</dbReference>
<dbReference type="SUPFAM" id="SSF48498">
    <property type="entry name" value="Tetracyclin repressor-like, C-terminal domain"/>
    <property type="match status" value="1"/>
</dbReference>
<dbReference type="Gene3D" id="1.10.357.10">
    <property type="entry name" value="Tetracycline Repressor, domain 2"/>
    <property type="match status" value="1"/>
</dbReference>
<dbReference type="SUPFAM" id="SSF46689">
    <property type="entry name" value="Homeodomain-like"/>
    <property type="match status" value="1"/>
</dbReference>
<dbReference type="InterPro" id="IPR001647">
    <property type="entry name" value="HTH_TetR"/>
</dbReference>
<accession>A0A5B9E935</accession>
<evidence type="ECO:0000256" key="3">
    <source>
        <dbReference type="ARBA" id="ARBA00023163"/>
    </source>
</evidence>
<dbReference type="PANTHER" id="PTHR30055:SF212">
    <property type="entry name" value="TETR-FAMILY FAMILY TRANSCRIPTIONAL REGULATOR"/>
    <property type="match status" value="1"/>
</dbReference>
<proteinExistence type="predicted"/>
<protein>
    <submittedName>
        <fullName evidence="6">TetR/AcrR family transcriptional regulator</fullName>
    </submittedName>
</protein>
<dbReference type="Proteomes" id="UP000321820">
    <property type="component" value="Chromosome"/>
</dbReference>
<sequence length="205" mass="23214">MTLRNRRERYRSELRAETLTAARKLIQEEGYQGLTIRKLATRMECSPMALYSYFADKQALLSALALEGFEKVAKRFDSTVHRDPLTAVSRVLLDYIAYAEENPHEYRILFLSVETLGELKLSREDLQERNPAFGALFKRVETCIKAGALKGDPFAVSTVLWTAAHGAASLLITAQQFPFENRRLYAEEVVATILSGVQNRVIARI</sequence>
<reference evidence="6 7" key="1">
    <citation type="submission" date="2019-08" db="EMBL/GenBank/DDBJ databases">
        <title>Complete genome sequence of Terriglobus albidus strain ORNL.</title>
        <authorList>
            <person name="Podar M."/>
        </authorList>
    </citation>
    <scope>NUCLEOTIDE SEQUENCE [LARGE SCALE GENOMIC DNA]</scope>
    <source>
        <strain evidence="6 7">ORNL</strain>
    </source>
</reference>
<dbReference type="Pfam" id="PF00440">
    <property type="entry name" value="TetR_N"/>
    <property type="match status" value="1"/>
</dbReference>
<evidence type="ECO:0000259" key="5">
    <source>
        <dbReference type="PROSITE" id="PS50977"/>
    </source>
</evidence>
<dbReference type="OrthoDB" id="9815924at2"/>
<keyword evidence="2 4" id="KW-0238">DNA-binding</keyword>
<dbReference type="PROSITE" id="PS50977">
    <property type="entry name" value="HTH_TETR_2"/>
    <property type="match status" value="1"/>
</dbReference>
<evidence type="ECO:0000256" key="4">
    <source>
        <dbReference type="PROSITE-ProRule" id="PRU00335"/>
    </source>
</evidence>
<dbReference type="EMBL" id="CP042806">
    <property type="protein sequence ID" value="QEE26566.1"/>
    <property type="molecule type" value="Genomic_DNA"/>
</dbReference>
<dbReference type="Pfam" id="PF13305">
    <property type="entry name" value="TetR_C_33"/>
    <property type="match status" value="1"/>
</dbReference>
<dbReference type="InterPro" id="IPR009057">
    <property type="entry name" value="Homeodomain-like_sf"/>
</dbReference>
<feature type="domain" description="HTH tetR-type" evidence="5">
    <location>
        <begin position="12"/>
        <end position="72"/>
    </location>
</feature>
<dbReference type="PRINTS" id="PR00455">
    <property type="entry name" value="HTHTETR"/>
</dbReference>